<protein>
    <submittedName>
        <fullName evidence="2">Retrovirus-related Pol polyprotein from transposon 297</fullName>
    </submittedName>
</protein>
<keyword evidence="3" id="KW-1185">Reference proteome</keyword>
<proteinExistence type="predicted"/>
<gene>
    <name evidence="2" type="primary">pol_1081</name>
    <name evidence="2" type="ORF">TNCV_3689631</name>
</gene>
<comment type="caution">
    <text evidence="2">The sequence shown here is derived from an EMBL/GenBank/DDBJ whole genome shotgun (WGS) entry which is preliminary data.</text>
</comment>
<dbReference type="SUPFAM" id="SSF56672">
    <property type="entry name" value="DNA/RNA polymerases"/>
    <property type="match status" value="1"/>
</dbReference>
<name>A0A8X6ST19_TRICX</name>
<sequence>MSGLPTCSSKPNHPRGMCIGQAEPLNEGHLCVISDTSGCLDDQQETSESQMNCSLMMSPELSDEQRNKLSELLRKFSGLFTKTDKSTAAKTNVKHRIFTGDHAPINQRAYRVSPTERRIIHEEVQKMLDEGIVQPSESPWSSPIVLSLLKSAVEFHWGPEEVEAFNSLKKALLRIQWGCTTKELLQKSILMQAGTVSELSSTNSE</sequence>
<organism evidence="2 3">
    <name type="scientific">Trichonephila clavipes</name>
    <name type="common">Golden silk orbweaver</name>
    <name type="synonym">Nephila clavipes</name>
    <dbReference type="NCBI Taxonomy" id="2585209"/>
    <lineage>
        <taxon>Eukaryota</taxon>
        <taxon>Metazoa</taxon>
        <taxon>Ecdysozoa</taxon>
        <taxon>Arthropoda</taxon>
        <taxon>Chelicerata</taxon>
        <taxon>Arachnida</taxon>
        <taxon>Araneae</taxon>
        <taxon>Araneomorphae</taxon>
        <taxon>Entelegynae</taxon>
        <taxon>Araneoidea</taxon>
        <taxon>Nephilidae</taxon>
        <taxon>Trichonephila</taxon>
    </lineage>
</organism>
<evidence type="ECO:0000313" key="3">
    <source>
        <dbReference type="Proteomes" id="UP000887159"/>
    </source>
</evidence>
<dbReference type="Gene3D" id="3.10.10.10">
    <property type="entry name" value="HIV Type 1 Reverse Transcriptase, subunit A, domain 1"/>
    <property type="match status" value="1"/>
</dbReference>
<dbReference type="InterPro" id="IPR043502">
    <property type="entry name" value="DNA/RNA_pol_sf"/>
</dbReference>
<dbReference type="Pfam" id="PF03539">
    <property type="entry name" value="Spuma_A9PTase"/>
    <property type="match status" value="1"/>
</dbReference>
<dbReference type="GO" id="GO:0004190">
    <property type="term" value="F:aspartic-type endopeptidase activity"/>
    <property type="evidence" value="ECO:0007669"/>
    <property type="project" value="InterPro"/>
</dbReference>
<dbReference type="InterPro" id="IPR001641">
    <property type="entry name" value="Spumavirus_A9"/>
</dbReference>
<dbReference type="EMBL" id="BMAU01021342">
    <property type="protein sequence ID" value="GFY16905.1"/>
    <property type="molecule type" value="Genomic_DNA"/>
</dbReference>
<dbReference type="Proteomes" id="UP000887159">
    <property type="component" value="Unassembled WGS sequence"/>
</dbReference>
<dbReference type="GO" id="GO:0071897">
    <property type="term" value="P:DNA biosynthetic process"/>
    <property type="evidence" value="ECO:0007669"/>
    <property type="project" value="UniProtKB-ARBA"/>
</dbReference>
<evidence type="ECO:0000313" key="2">
    <source>
        <dbReference type="EMBL" id="GFY16905.1"/>
    </source>
</evidence>
<evidence type="ECO:0000259" key="1">
    <source>
        <dbReference type="Pfam" id="PF03539"/>
    </source>
</evidence>
<dbReference type="AlphaFoldDB" id="A0A8X6ST19"/>
<dbReference type="GO" id="GO:0006508">
    <property type="term" value="P:proteolysis"/>
    <property type="evidence" value="ECO:0007669"/>
    <property type="project" value="InterPro"/>
</dbReference>
<reference evidence="2" key="1">
    <citation type="submission" date="2020-08" db="EMBL/GenBank/DDBJ databases">
        <title>Multicomponent nature underlies the extraordinary mechanical properties of spider dragline silk.</title>
        <authorList>
            <person name="Kono N."/>
            <person name="Nakamura H."/>
            <person name="Mori M."/>
            <person name="Yoshida Y."/>
            <person name="Ohtoshi R."/>
            <person name="Malay A.D."/>
            <person name="Moran D.A.P."/>
            <person name="Tomita M."/>
            <person name="Numata K."/>
            <person name="Arakawa K."/>
        </authorList>
    </citation>
    <scope>NUCLEOTIDE SEQUENCE</scope>
</reference>
<feature type="domain" description="Peptidase A9" evidence="1">
    <location>
        <begin position="53"/>
        <end position="115"/>
    </location>
</feature>
<accession>A0A8X6ST19</accession>